<feature type="transmembrane region" description="Helical" evidence="1">
    <location>
        <begin position="252"/>
        <end position="271"/>
    </location>
</feature>
<dbReference type="GO" id="GO:0005886">
    <property type="term" value="C:plasma membrane"/>
    <property type="evidence" value="ECO:0007669"/>
    <property type="project" value="UniProtKB-SubCell"/>
</dbReference>
<dbReference type="Pfam" id="PF12679">
    <property type="entry name" value="ABC2_membrane_2"/>
    <property type="match status" value="1"/>
</dbReference>
<name>A0A4D6H8E0_9EURY</name>
<keyword evidence="3" id="KW-1185">Reference proteome</keyword>
<feature type="transmembrane region" description="Helical" evidence="1">
    <location>
        <begin position="140"/>
        <end position="165"/>
    </location>
</feature>
<feature type="transmembrane region" description="Helical" evidence="1">
    <location>
        <begin position="107"/>
        <end position="128"/>
    </location>
</feature>
<dbReference type="EMBL" id="CP031310">
    <property type="protein sequence ID" value="QCC50304.1"/>
    <property type="molecule type" value="Genomic_DNA"/>
</dbReference>
<evidence type="ECO:0000313" key="2">
    <source>
        <dbReference type="EMBL" id="QCC50304.1"/>
    </source>
</evidence>
<dbReference type="OrthoDB" id="86287at2157"/>
<reference evidence="2 3" key="1">
    <citation type="journal article" date="2019" name="Nat. Commun.">
        <title>A new type of DNA phosphorothioation-based antiviral system in archaea.</title>
        <authorList>
            <person name="Xiong L."/>
            <person name="Liu S."/>
            <person name="Chen S."/>
            <person name="Xiao Y."/>
            <person name="Zhu B."/>
            <person name="Gao Y."/>
            <person name="Zhang Y."/>
            <person name="Chen B."/>
            <person name="Luo J."/>
            <person name="Deng Z."/>
            <person name="Chen X."/>
            <person name="Wang L."/>
            <person name="Chen S."/>
        </authorList>
    </citation>
    <scope>NUCLEOTIDE SEQUENCE [LARGE SCALE GENOMIC DNA]</scope>
    <source>
        <strain evidence="2 3">CBA1105</strain>
    </source>
</reference>
<dbReference type="RefSeq" id="WP_049993749.1">
    <property type="nucleotide sequence ID" value="NZ_CP031310.1"/>
</dbReference>
<keyword evidence="1" id="KW-0472">Membrane</keyword>
<dbReference type="GeneID" id="39846841"/>
<organism evidence="2 3">
    <name type="scientific">Halapricum salinum</name>
    <dbReference type="NCBI Taxonomy" id="1457250"/>
    <lineage>
        <taxon>Archaea</taxon>
        <taxon>Methanobacteriati</taxon>
        <taxon>Methanobacteriota</taxon>
        <taxon>Stenosarchaea group</taxon>
        <taxon>Halobacteria</taxon>
        <taxon>Halobacteriales</taxon>
        <taxon>Haloarculaceae</taxon>
        <taxon>Halapricum</taxon>
    </lineage>
</organism>
<dbReference type="STRING" id="1457250.GCA_000755225_02939"/>
<feature type="transmembrane region" description="Helical" evidence="1">
    <location>
        <begin position="177"/>
        <end position="197"/>
    </location>
</feature>
<keyword evidence="1" id="KW-1133">Transmembrane helix</keyword>
<accession>A0A4D6H8E0</accession>
<feature type="transmembrane region" description="Helical" evidence="1">
    <location>
        <begin position="20"/>
        <end position="38"/>
    </location>
</feature>
<protein>
    <submittedName>
        <fullName evidence="2">ABC transporter</fullName>
    </submittedName>
</protein>
<dbReference type="PANTHER" id="PTHR43471:SF1">
    <property type="entry name" value="ABC TRANSPORTER PERMEASE PROTEIN NOSY-RELATED"/>
    <property type="match status" value="1"/>
</dbReference>
<dbReference type="PANTHER" id="PTHR43471">
    <property type="entry name" value="ABC TRANSPORTER PERMEASE"/>
    <property type="match status" value="1"/>
</dbReference>
<proteinExistence type="predicted"/>
<evidence type="ECO:0000313" key="3">
    <source>
        <dbReference type="Proteomes" id="UP000296706"/>
    </source>
</evidence>
<dbReference type="Proteomes" id="UP000296706">
    <property type="component" value="Chromosome"/>
</dbReference>
<gene>
    <name evidence="2" type="ORF">DV733_03210</name>
</gene>
<keyword evidence="1" id="KW-0812">Transmembrane</keyword>
<dbReference type="GO" id="GO:0140359">
    <property type="term" value="F:ABC-type transporter activity"/>
    <property type="evidence" value="ECO:0007669"/>
    <property type="project" value="InterPro"/>
</dbReference>
<dbReference type="KEGG" id="hsn:DV733_03210"/>
<evidence type="ECO:0000256" key="1">
    <source>
        <dbReference type="SAM" id="Phobius"/>
    </source>
</evidence>
<sequence>MSWSAVAKKDFTDALRSRAIWAISVVFILLSVVIAYVYGSFSADQLGTEEVTAEGLVFFLASNITLFVSITALVIAYKSIAGERESGSLKILLSLPHTRRDVLLGKVLGRGAVLAIPVVVALAIGAVVGSAMLGEVAAQALLALLVVSLVFTFAYVSVIVGLSAITGSTTRASMLTIGFFVLFEFLWGIVSIGIVWASNGFSLPQSTAAYPDWIFVVNQVPPSGAYTTFLYALVPGASGNAADIDAFYATPWLGAVVLLFWLVVPAALGYWRFSKADL</sequence>
<dbReference type="AlphaFoldDB" id="A0A4D6H8E0"/>
<feature type="transmembrane region" description="Helical" evidence="1">
    <location>
        <begin position="58"/>
        <end position="77"/>
    </location>
</feature>